<dbReference type="GO" id="GO:0045259">
    <property type="term" value="C:proton-transporting ATP synthase complex"/>
    <property type="evidence" value="ECO:0007669"/>
    <property type="project" value="UniProtKB-KW"/>
</dbReference>
<dbReference type="AlphaFoldDB" id="A0A175A5N5"/>
<evidence type="ECO:0000256" key="1">
    <source>
        <dbReference type="ARBA" id="ARBA00004370"/>
    </source>
</evidence>
<gene>
    <name evidence="7 8" type="primary">atpH</name>
    <name evidence="8" type="ORF">ERS852502_02396</name>
</gene>
<keyword evidence="7" id="KW-1003">Cell membrane</keyword>
<protein>
    <recommendedName>
        <fullName evidence="7">ATP synthase subunit delta</fullName>
    </recommendedName>
    <alternativeName>
        <fullName evidence="7">ATP synthase F(1) sector subunit delta</fullName>
    </alternativeName>
    <alternativeName>
        <fullName evidence="7">F-type ATPase subunit delta</fullName>
        <shortName evidence="7">F-ATPase subunit delta</shortName>
    </alternativeName>
</protein>
<reference evidence="8 9" key="1">
    <citation type="submission" date="2015-09" db="EMBL/GenBank/DDBJ databases">
        <authorList>
            <consortium name="Pathogen Informatics"/>
        </authorList>
    </citation>
    <scope>NUCLEOTIDE SEQUENCE [LARGE SCALE GENOMIC DNA]</scope>
    <source>
        <strain evidence="8 9">2789STDY5834889</strain>
    </source>
</reference>
<dbReference type="PANTHER" id="PTHR11910">
    <property type="entry name" value="ATP SYNTHASE DELTA CHAIN"/>
    <property type="match status" value="1"/>
</dbReference>
<keyword evidence="3 7" id="KW-0375">Hydrogen ion transport</keyword>
<evidence type="ECO:0000256" key="4">
    <source>
        <dbReference type="ARBA" id="ARBA00023065"/>
    </source>
</evidence>
<dbReference type="InterPro" id="IPR026015">
    <property type="entry name" value="ATP_synth_OSCP/delta_N_sf"/>
</dbReference>
<dbReference type="PRINTS" id="PR00125">
    <property type="entry name" value="ATPASEDELTA"/>
</dbReference>
<dbReference type="Proteomes" id="UP000078383">
    <property type="component" value="Unassembled WGS sequence"/>
</dbReference>
<dbReference type="OrthoDB" id="9802471at2"/>
<dbReference type="InterPro" id="IPR000711">
    <property type="entry name" value="ATPase_OSCP/dsu"/>
</dbReference>
<evidence type="ECO:0000256" key="6">
    <source>
        <dbReference type="ARBA" id="ARBA00023310"/>
    </source>
</evidence>
<comment type="function">
    <text evidence="7">This protein is part of the stalk that links CF(0) to CF(1). It either transmits conformational changes from CF(0) to CF(1) or is implicated in proton conduction.</text>
</comment>
<comment type="function">
    <text evidence="7">F(1)F(0) ATP synthase produces ATP from ADP in the presence of a proton or sodium gradient. F-type ATPases consist of two structural domains, F(1) containing the extramembraneous catalytic core and F(0) containing the membrane proton channel, linked together by a central stalk and a peripheral stalk. During catalysis, ATP synthesis in the catalytic domain of F(1) is coupled via a rotary mechanism of the central stalk subunits to proton translocation.</text>
</comment>
<dbReference type="HAMAP" id="MF_01416">
    <property type="entry name" value="ATP_synth_delta_bact"/>
    <property type="match status" value="1"/>
</dbReference>
<evidence type="ECO:0000313" key="9">
    <source>
        <dbReference type="Proteomes" id="UP000078383"/>
    </source>
</evidence>
<organism evidence="8 9">
    <name type="scientific">[Ruminococcus] torques</name>
    <dbReference type="NCBI Taxonomy" id="33039"/>
    <lineage>
        <taxon>Bacteria</taxon>
        <taxon>Bacillati</taxon>
        <taxon>Bacillota</taxon>
        <taxon>Clostridia</taxon>
        <taxon>Lachnospirales</taxon>
        <taxon>Lachnospiraceae</taxon>
        <taxon>Mediterraneibacter</taxon>
    </lineage>
</organism>
<evidence type="ECO:0000313" key="8">
    <source>
        <dbReference type="EMBL" id="CUQ91321.1"/>
    </source>
</evidence>
<keyword evidence="5 7" id="KW-0472">Membrane</keyword>
<evidence type="ECO:0000256" key="7">
    <source>
        <dbReference type="HAMAP-Rule" id="MF_01416"/>
    </source>
</evidence>
<keyword evidence="6 7" id="KW-0066">ATP synthesis</keyword>
<keyword evidence="2 7" id="KW-0813">Transport</keyword>
<dbReference type="Gene3D" id="1.10.520.20">
    <property type="entry name" value="N-terminal domain of the delta subunit of the F1F0-ATP synthase"/>
    <property type="match status" value="1"/>
</dbReference>
<evidence type="ECO:0000256" key="3">
    <source>
        <dbReference type="ARBA" id="ARBA00022781"/>
    </source>
</evidence>
<accession>A0A175A5N5</accession>
<dbReference type="EMBL" id="CZBX01000011">
    <property type="protein sequence ID" value="CUQ91321.1"/>
    <property type="molecule type" value="Genomic_DNA"/>
</dbReference>
<evidence type="ECO:0000256" key="5">
    <source>
        <dbReference type="ARBA" id="ARBA00023136"/>
    </source>
</evidence>
<evidence type="ECO:0000256" key="2">
    <source>
        <dbReference type="ARBA" id="ARBA00022448"/>
    </source>
</evidence>
<dbReference type="SUPFAM" id="SSF47928">
    <property type="entry name" value="N-terminal domain of the delta subunit of the F1F0-ATP synthase"/>
    <property type="match status" value="1"/>
</dbReference>
<proteinExistence type="inferred from homology"/>
<dbReference type="RefSeq" id="WP_055173085.1">
    <property type="nucleotide sequence ID" value="NZ_CZBX01000011.1"/>
</dbReference>
<sequence length="178" mass="20878">MKTQTSKSQIYCPMAAIRYARVLYEVGVPKEAVQKTREIFEEVPQLHEIFANPTIELQKKMNVVDRVFPKEIKNFLKVACRYQRMDLIEDIFTAYDRYCDEQNQVLNAVLTCIQPPTEEQKKGMEAFLCKKYGAKSAKIEVRQDKALLGGFILRVGSDEYDWSMKGRLNRLEQRLTWR</sequence>
<comment type="similarity">
    <text evidence="7">Belongs to the ATPase delta chain family.</text>
</comment>
<dbReference type="NCBIfam" id="TIGR01145">
    <property type="entry name" value="ATP_synt_delta"/>
    <property type="match status" value="1"/>
</dbReference>
<name>A0A175A5N5_9FIRM</name>
<dbReference type="GO" id="GO:0005886">
    <property type="term" value="C:plasma membrane"/>
    <property type="evidence" value="ECO:0007669"/>
    <property type="project" value="UniProtKB-SubCell"/>
</dbReference>
<keyword evidence="7" id="KW-0139">CF(1)</keyword>
<keyword evidence="4 7" id="KW-0406">Ion transport</keyword>
<dbReference type="Pfam" id="PF00213">
    <property type="entry name" value="OSCP"/>
    <property type="match status" value="1"/>
</dbReference>
<dbReference type="GO" id="GO:0046933">
    <property type="term" value="F:proton-transporting ATP synthase activity, rotational mechanism"/>
    <property type="evidence" value="ECO:0007669"/>
    <property type="project" value="UniProtKB-UniRule"/>
</dbReference>
<comment type="subcellular location">
    <subcellularLocation>
        <location evidence="7">Cell membrane</location>
        <topology evidence="7">Peripheral membrane protein</topology>
    </subcellularLocation>
    <subcellularLocation>
        <location evidence="1">Membrane</location>
    </subcellularLocation>
</comment>